<evidence type="ECO:0000256" key="2">
    <source>
        <dbReference type="ARBA" id="ARBA00022499"/>
    </source>
</evidence>
<dbReference type="GO" id="GO:0070182">
    <property type="term" value="F:DNA polymerase binding"/>
    <property type="evidence" value="ECO:0007669"/>
    <property type="project" value="TreeGrafter"/>
</dbReference>
<evidence type="ECO:0000256" key="6">
    <source>
        <dbReference type="SAM" id="MobiDB-lite"/>
    </source>
</evidence>
<dbReference type="GO" id="GO:0005634">
    <property type="term" value="C:nucleus"/>
    <property type="evidence" value="ECO:0007669"/>
    <property type="project" value="UniProtKB-SubCell"/>
</dbReference>
<proteinExistence type="inferred from homology"/>
<feature type="compositionally biased region" description="Basic residues" evidence="6">
    <location>
        <begin position="1"/>
        <end position="11"/>
    </location>
</feature>
<evidence type="ECO:0000313" key="8">
    <source>
        <dbReference type="Proteomes" id="UP000887567"/>
    </source>
</evidence>
<dbReference type="GO" id="GO:0007129">
    <property type="term" value="P:homologous chromosome pairing at meiosis"/>
    <property type="evidence" value="ECO:0007669"/>
    <property type="project" value="TreeGrafter"/>
</dbReference>
<evidence type="ECO:0000256" key="1">
    <source>
        <dbReference type="ARBA" id="ARBA00004123"/>
    </source>
</evidence>
<evidence type="ECO:0000256" key="3">
    <source>
        <dbReference type="ARBA" id="ARBA00022843"/>
    </source>
</evidence>
<dbReference type="InterPro" id="IPR029448">
    <property type="entry name" value="FANCD2"/>
</dbReference>
<keyword evidence="4" id="KW-0539">Nucleus</keyword>
<keyword evidence="2" id="KW-1017">Isopeptide bond</keyword>
<dbReference type="KEGG" id="epa:110244406"/>
<comment type="similarity">
    <text evidence="5">Belongs to the Fanconi anemia protein FANCD2 family.</text>
</comment>
<dbReference type="PANTHER" id="PTHR32086">
    <property type="entry name" value="FANCONI ANEMIA GROUP D2 PROTEIN"/>
    <property type="match status" value="1"/>
</dbReference>
<dbReference type="GO" id="GO:0000793">
    <property type="term" value="C:condensed chromosome"/>
    <property type="evidence" value="ECO:0007669"/>
    <property type="project" value="TreeGrafter"/>
</dbReference>
<sequence length="168" mass="18850">MARTKRSRRSSKKDAGVSVTKKGKRSEDEESEGCSTVFEQLGTSAGMCFKRGDNQDEIAVDVPIFQKHLLEAIKSHKNYPKIIEEFVESLQERCESPERFRLSLLPIHISEDSEGSIHGHSQESLMRILLAIDILQVNDNNNCSNHDNSKSKSDNINISSSNKFIIAS</sequence>
<dbReference type="GO" id="GO:0031573">
    <property type="term" value="P:mitotic intra-S DNA damage checkpoint signaling"/>
    <property type="evidence" value="ECO:0007669"/>
    <property type="project" value="TreeGrafter"/>
</dbReference>
<reference evidence="7" key="1">
    <citation type="submission" date="2022-11" db="UniProtKB">
        <authorList>
            <consortium name="EnsemblMetazoa"/>
        </authorList>
    </citation>
    <scope>IDENTIFICATION</scope>
</reference>
<accession>A0A913XLM0</accession>
<dbReference type="AlphaFoldDB" id="A0A913XLM0"/>
<dbReference type="GeneID" id="110244406"/>
<dbReference type="GO" id="GO:1990918">
    <property type="term" value="P:double-strand break repair involved in meiotic recombination"/>
    <property type="evidence" value="ECO:0007669"/>
    <property type="project" value="TreeGrafter"/>
</dbReference>
<evidence type="ECO:0000256" key="5">
    <source>
        <dbReference type="ARBA" id="ARBA00093456"/>
    </source>
</evidence>
<organism evidence="7 8">
    <name type="scientific">Exaiptasia diaphana</name>
    <name type="common">Tropical sea anemone</name>
    <name type="synonym">Aiptasia pulchella</name>
    <dbReference type="NCBI Taxonomy" id="2652724"/>
    <lineage>
        <taxon>Eukaryota</taxon>
        <taxon>Metazoa</taxon>
        <taxon>Cnidaria</taxon>
        <taxon>Anthozoa</taxon>
        <taxon>Hexacorallia</taxon>
        <taxon>Actiniaria</taxon>
        <taxon>Aiptasiidae</taxon>
        <taxon>Exaiptasia</taxon>
    </lineage>
</organism>
<evidence type="ECO:0000256" key="4">
    <source>
        <dbReference type="ARBA" id="ARBA00023242"/>
    </source>
</evidence>
<keyword evidence="8" id="KW-1185">Reference proteome</keyword>
<dbReference type="PANTHER" id="PTHR32086:SF0">
    <property type="entry name" value="FANCONI ANEMIA GROUP D2 PROTEIN"/>
    <property type="match status" value="1"/>
</dbReference>
<dbReference type="Proteomes" id="UP000887567">
    <property type="component" value="Unplaced"/>
</dbReference>
<dbReference type="Pfam" id="PF14631">
    <property type="entry name" value="FancD2"/>
    <property type="match status" value="1"/>
</dbReference>
<comment type="subcellular location">
    <subcellularLocation>
        <location evidence="1">Nucleus</location>
    </subcellularLocation>
</comment>
<name>A0A913XLM0_EXADI</name>
<dbReference type="OrthoDB" id="27031at2759"/>
<feature type="region of interest" description="Disordered" evidence="6">
    <location>
        <begin position="1"/>
        <end position="33"/>
    </location>
</feature>
<evidence type="ECO:0000313" key="7">
    <source>
        <dbReference type="EnsemblMetazoa" id="XP_020906274.1"/>
    </source>
</evidence>
<dbReference type="RefSeq" id="XP_020906274.1">
    <property type="nucleotide sequence ID" value="XM_021050615.1"/>
</dbReference>
<dbReference type="GO" id="GO:0036297">
    <property type="term" value="P:interstrand cross-link repair"/>
    <property type="evidence" value="ECO:0007669"/>
    <property type="project" value="TreeGrafter"/>
</dbReference>
<protein>
    <submittedName>
        <fullName evidence="7">Uncharacterized protein</fullName>
    </submittedName>
</protein>
<keyword evidence="3" id="KW-0832">Ubl conjugation</keyword>
<dbReference type="EnsemblMetazoa" id="XM_021050615.1">
    <property type="protein sequence ID" value="XP_020906274.1"/>
    <property type="gene ID" value="LOC110244406"/>
</dbReference>